<dbReference type="RefSeq" id="WP_012303803.1">
    <property type="nucleotide sequence ID" value="NZ_CP009792.1"/>
</dbReference>
<evidence type="ECO:0000313" key="1">
    <source>
        <dbReference type="EMBL" id="ACA67514.1"/>
    </source>
</evidence>
<protein>
    <submittedName>
        <fullName evidence="1">Uncharacterized protein</fullName>
    </submittedName>
</protein>
<dbReference type="PATRIC" id="fig|502800.11.peg.1850"/>
<reference evidence="1" key="1">
    <citation type="submission" date="2008-02" db="EMBL/GenBank/DDBJ databases">
        <title>Complete sequence of Yersinia pseudotuberculosis YPIII.</title>
        <authorList>
            <consortium name="US DOE Joint Genome Institute"/>
            <person name="Challacombe J.F."/>
            <person name="Bruce D."/>
            <person name="Detter J.C."/>
            <person name="Green L."/>
            <person name="Land M."/>
            <person name="Munk C."/>
            <person name="Lindler L.E."/>
            <person name="Nikolich M.P."/>
            <person name="Brettin T."/>
        </authorList>
    </citation>
    <scope>NUCLEOTIDE SEQUENCE</scope>
    <source>
        <strain evidence="1">YPIII</strain>
    </source>
</reference>
<dbReference type="EMBL" id="CP000950">
    <property type="protein sequence ID" value="ACA67514.1"/>
    <property type="molecule type" value="Genomic_DNA"/>
</dbReference>
<name>A0A0H3B0Y9_YERPY</name>
<dbReference type="KEGG" id="ypy:YPK_1216"/>
<dbReference type="AlphaFoldDB" id="A0A0H3B0Y9"/>
<accession>A0A0H3B0Y9</accession>
<dbReference type="GeneID" id="96665069"/>
<organism evidence="1">
    <name type="scientific">Yersinia pseudotuberculosis serotype O:3 (strain YPIII)</name>
    <dbReference type="NCBI Taxonomy" id="502800"/>
    <lineage>
        <taxon>Bacteria</taxon>
        <taxon>Pseudomonadati</taxon>
        <taxon>Pseudomonadota</taxon>
        <taxon>Gammaproteobacteria</taxon>
        <taxon>Enterobacterales</taxon>
        <taxon>Yersiniaceae</taxon>
        <taxon>Yersinia</taxon>
    </lineage>
</organism>
<gene>
    <name evidence="1" type="ordered locus">YPK_1216</name>
</gene>
<proteinExistence type="predicted"/>
<sequence>MDSIDPRITILEFLKNLPETIRTEELLFVLLYGTGKASLEESDNFLPLVEQYLMQLGYTGVGAVICSMAIIDRRLSQAAEKLDQAEVSLKYLISQKPDFTQAGLLALPLRKKHYALALERWKNLKQGVLAEHNLRRFEGNPPN</sequence>